<dbReference type="Pfam" id="PF13701">
    <property type="entry name" value="DDE_Tnp_1_4"/>
    <property type="match status" value="1"/>
</dbReference>
<evidence type="ECO:0000256" key="1">
    <source>
        <dbReference type="SAM" id="MobiDB-lite"/>
    </source>
</evidence>
<comment type="caution">
    <text evidence="3">The sequence shown here is derived from an EMBL/GenBank/DDBJ whole genome shotgun (WGS) entry which is preliminary data.</text>
</comment>
<keyword evidence="4" id="KW-1185">Reference proteome</keyword>
<evidence type="ECO:0000313" key="4">
    <source>
        <dbReference type="Proteomes" id="UP001500843"/>
    </source>
</evidence>
<evidence type="ECO:0000259" key="2">
    <source>
        <dbReference type="Pfam" id="PF13701"/>
    </source>
</evidence>
<dbReference type="Proteomes" id="UP001500843">
    <property type="component" value="Unassembled WGS sequence"/>
</dbReference>
<name>A0ABP8XNU6_9MICO</name>
<dbReference type="EMBL" id="BAABHM010000016">
    <property type="protein sequence ID" value="GAA4710762.1"/>
    <property type="molecule type" value="Genomic_DNA"/>
</dbReference>
<organism evidence="3 4">
    <name type="scientific">Promicromonospora umidemergens</name>
    <dbReference type="NCBI Taxonomy" id="629679"/>
    <lineage>
        <taxon>Bacteria</taxon>
        <taxon>Bacillati</taxon>
        <taxon>Actinomycetota</taxon>
        <taxon>Actinomycetes</taxon>
        <taxon>Micrococcales</taxon>
        <taxon>Promicromonosporaceae</taxon>
        <taxon>Promicromonospora</taxon>
    </lineage>
</organism>
<protein>
    <recommendedName>
        <fullName evidence="2">Transposase DDE domain-containing protein</fullName>
    </recommendedName>
</protein>
<evidence type="ECO:0000313" key="3">
    <source>
        <dbReference type="EMBL" id="GAA4710762.1"/>
    </source>
</evidence>
<reference evidence="4" key="1">
    <citation type="journal article" date="2019" name="Int. J. Syst. Evol. Microbiol.">
        <title>The Global Catalogue of Microorganisms (GCM) 10K type strain sequencing project: providing services to taxonomists for standard genome sequencing and annotation.</title>
        <authorList>
            <consortium name="The Broad Institute Genomics Platform"/>
            <consortium name="The Broad Institute Genome Sequencing Center for Infectious Disease"/>
            <person name="Wu L."/>
            <person name="Ma J."/>
        </authorList>
    </citation>
    <scope>NUCLEOTIDE SEQUENCE [LARGE SCALE GENOMIC DNA]</scope>
    <source>
        <strain evidence="4">JCM 17975</strain>
    </source>
</reference>
<feature type="region of interest" description="Disordered" evidence="1">
    <location>
        <begin position="341"/>
        <end position="368"/>
    </location>
</feature>
<proteinExistence type="predicted"/>
<gene>
    <name evidence="3" type="ORF">GCM10023198_36920</name>
</gene>
<sequence length="398" mass="41882">MGMTISWDTGLEVAADGRGLVGYAGLVLPRKMADIAGLTTGLANAFRAGRGDKLDRGVVVSAAAVVIVGGATNFSQVEALLAHHRDTFGITGSGTTVWRTLQEMGGDRVAVRVAVRVARERARARKKVWAMLAARTQGFPTVTVTGKPLVGWVLVDVDATIVEAHSDKEGAAGHFKGGYGHHPLLTGCTNTGENLRCLLRNGNAGSDTAADHVLVLDEAFAQLPDTGGYSRVLVRIDGAGASHESVEHLIGLNTTRRQVVFTIGWAITRADEDAIAALPETAWEPYLDQDGTIRSQKLPEGGFDQYGDVAELTGLNGRITKNGWPTGLRLVARRVPITARGEREAHTAGKAGGVEGDTALEADGQPTDPAAWDDWIASVGRISPAVVPGVTIHDPESA</sequence>
<accession>A0ABP8XNU6</accession>
<feature type="domain" description="Transposase DDE" evidence="2">
    <location>
        <begin position="11"/>
        <end position="333"/>
    </location>
</feature>
<dbReference type="InterPro" id="IPR025668">
    <property type="entry name" value="Tnp_DDE_dom"/>
</dbReference>